<evidence type="ECO:0000313" key="12">
    <source>
        <dbReference type="Proteomes" id="UP000070376"/>
    </source>
</evidence>
<evidence type="ECO:0000256" key="7">
    <source>
        <dbReference type="ARBA" id="ARBA00049370"/>
    </source>
</evidence>
<keyword evidence="5 8" id="KW-0067">ATP-binding</keyword>
<dbReference type="Pfam" id="PF01747">
    <property type="entry name" value="ATP-sulfurylase"/>
    <property type="match status" value="1"/>
</dbReference>
<comment type="caution">
    <text evidence="11">The sequence shown here is derived from an EMBL/GenBank/DDBJ whole genome shotgun (WGS) entry which is preliminary data.</text>
</comment>
<dbReference type="GO" id="GO:0005524">
    <property type="term" value="F:ATP binding"/>
    <property type="evidence" value="ECO:0007669"/>
    <property type="project" value="UniProtKB-KW"/>
</dbReference>
<evidence type="ECO:0000256" key="2">
    <source>
        <dbReference type="ARBA" id="ARBA00022679"/>
    </source>
</evidence>
<accession>A0A133L451</accession>
<dbReference type="PANTHER" id="PTHR43509:SF1">
    <property type="entry name" value="SULFATE ADENYLYLTRANSFERASE"/>
    <property type="match status" value="1"/>
</dbReference>
<feature type="domain" description="Sulphate adenylyltransferase catalytic" evidence="9">
    <location>
        <begin position="178"/>
        <end position="387"/>
    </location>
</feature>
<dbReference type="InterPro" id="IPR024951">
    <property type="entry name" value="Sulfurylase_cat_dom"/>
</dbReference>
<proteinExistence type="inferred from homology"/>
<evidence type="ECO:0000259" key="10">
    <source>
        <dbReference type="Pfam" id="PF14306"/>
    </source>
</evidence>
<gene>
    <name evidence="8" type="primary">sat</name>
    <name evidence="11" type="ORF">HMPREF3213_00083</name>
</gene>
<protein>
    <recommendedName>
        <fullName evidence="8">Sulfate adenylyltransferase</fullName>
        <ecNumber evidence="8">2.7.7.4</ecNumber>
    </recommendedName>
    <alternativeName>
        <fullName evidence="8">ATP-sulfurylase</fullName>
    </alternativeName>
    <alternativeName>
        <fullName evidence="8">Sulfate adenylate transferase</fullName>
        <shortName evidence="8">SAT</shortName>
    </alternativeName>
</protein>
<dbReference type="UniPathway" id="UPA00140">
    <property type="reaction ID" value="UER00204"/>
</dbReference>
<keyword evidence="4 8" id="KW-0547">Nucleotide-binding</keyword>
<dbReference type="PANTHER" id="PTHR43509">
    <property type="match status" value="1"/>
</dbReference>
<sequence>MQTSGGNWNMAFSTSIPHGGILVNRENHSAEALKQAEQLPALTVSDWSISDLELIGIGGFSPLTGFMGKQDYETVVENMRLSNGLIWSIPITLPVTEEEAERFETGETLALKGADGVIYGTLTLEEKYTVDKEREARLVYGTTDPAHPGVKRLYENGDVYLAGPVTLLNRPNHDEFAAYYKDPKETRALFASLGWKTIVGFQTRNPVHRAHEYIQKSALEIVDGLLLNPLVGETKSDDIPADIRMESYEVILKHYYPKDRVRLVIYPAAMRYAGPREAILHALVRKNYGCTHFIVGRDHAGVGDYYGTYEAQELISTVEQELGITILKFEHAFYCTKCGNMATTKTCPHGKEDHIHLSGTKVREMLRVGQKPPKEFSRPEVAEVLIKGMKVHN</sequence>
<evidence type="ECO:0000313" key="11">
    <source>
        <dbReference type="EMBL" id="KWZ86452.1"/>
    </source>
</evidence>
<dbReference type="EMBL" id="LRPN01000002">
    <property type="protein sequence ID" value="KWZ86452.1"/>
    <property type="molecule type" value="Genomic_DNA"/>
</dbReference>
<dbReference type="GO" id="GO:0000103">
    <property type="term" value="P:sulfate assimilation"/>
    <property type="evidence" value="ECO:0007669"/>
    <property type="project" value="UniProtKB-UniRule"/>
</dbReference>
<comment type="similarity">
    <text evidence="6 8">Belongs to the sulfate adenylyltransferase family.</text>
</comment>
<dbReference type="PATRIC" id="fig|1398.22.peg.85"/>
<evidence type="ECO:0000256" key="4">
    <source>
        <dbReference type="ARBA" id="ARBA00022741"/>
    </source>
</evidence>
<dbReference type="InterPro" id="IPR015947">
    <property type="entry name" value="PUA-like_sf"/>
</dbReference>
<dbReference type="EC" id="2.7.7.4" evidence="8"/>
<name>A0A133L451_HEYCO</name>
<dbReference type="SUPFAM" id="SSF52374">
    <property type="entry name" value="Nucleotidylyl transferase"/>
    <property type="match status" value="1"/>
</dbReference>
<evidence type="ECO:0000256" key="8">
    <source>
        <dbReference type="HAMAP-Rule" id="MF_00066"/>
    </source>
</evidence>
<comment type="pathway">
    <text evidence="1 8">Sulfur metabolism; hydrogen sulfide biosynthesis; sulfite from sulfate: step 1/3.</text>
</comment>
<evidence type="ECO:0000256" key="1">
    <source>
        <dbReference type="ARBA" id="ARBA00005048"/>
    </source>
</evidence>
<organism evidence="11 12">
    <name type="scientific">Heyndrickxia coagulans</name>
    <name type="common">Weizmannia coagulans</name>
    <dbReference type="NCBI Taxonomy" id="1398"/>
    <lineage>
        <taxon>Bacteria</taxon>
        <taxon>Bacillati</taxon>
        <taxon>Bacillota</taxon>
        <taxon>Bacilli</taxon>
        <taxon>Bacillales</taxon>
        <taxon>Bacillaceae</taxon>
        <taxon>Heyndrickxia</taxon>
    </lineage>
</organism>
<dbReference type="SUPFAM" id="SSF88697">
    <property type="entry name" value="PUA domain-like"/>
    <property type="match status" value="1"/>
</dbReference>
<dbReference type="HAMAP" id="MF_00066">
    <property type="entry name" value="Sulf_adenylyltr"/>
    <property type="match status" value="1"/>
</dbReference>
<evidence type="ECO:0000256" key="3">
    <source>
        <dbReference type="ARBA" id="ARBA00022695"/>
    </source>
</evidence>
<dbReference type="AlphaFoldDB" id="A0A133L451"/>
<dbReference type="GO" id="GO:0004781">
    <property type="term" value="F:sulfate adenylyltransferase (ATP) activity"/>
    <property type="evidence" value="ECO:0007669"/>
    <property type="project" value="UniProtKB-UniRule"/>
</dbReference>
<comment type="catalytic activity">
    <reaction evidence="7 8">
        <text>sulfate + ATP + H(+) = adenosine 5'-phosphosulfate + diphosphate</text>
        <dbReference type="Rhea" id="RHEA:18133"/>
        <dbReference type="ChEBI" id="CHEBI:15378"/>
        <dbReference type="ChEBI" id="CHEBI:16189"/>
        <dbReference type="ChEBI" id="CHEBI:30616"/>
        <dbReference type="ChEBI" id="CHEBI:33019"/>
        <dbReference type="ChEBI" id="CHEBI:58243"/>
        <dbReference type="EC" id="2.7.7.4"/>
    </reaction>
</comment>
<keyword evidence="3 8" id="KW-0548">Nucleotidyltransferase</keyword>
<dbReference type="Gene3D" id="3.40.50.620">
    <property type="entry name" value="HUPs"/>
    <property type="match status" value="1"/>
</dbReference>
<keyword evidence="2 8" id="KW-0808">Transferase</keyword>
<reference evidence="12" key="1">
    <citation type="submission" date="2016-01" db="EMBL/GenBank/DDBJ databases">
        <authorList>
            <person name="Mitreva M."/>
            <person name="Pepin K.H."/>
            <person name="Mihindukulasuriya K.A."/>
            <person name="Fulton R."/>
            <person name="Fronick C."/>
            <person name="O'Laughlin M."/>
            <person name="Miner T."/>
            <person name="Herter B."/>
            <person name="Rosa B.A."/>
            <person name="Cordes M."/>
            <person name="Tomlinson C."/>
            <person name="Wollam A."/>
            <person name="Palsikar V.B."/>
            <person name="Mardis E.R."/>
            <person name="Wilson R.K."/>
        </authorList>
    </citation>
    <scope>NUCLEOTIDE SEQUENCE [LARGE SCALE GENOMIC DNA]</scope>
    <source>
        <strain evidence="12">GED7749B</strain>
    </source>
</reference>
<dbReference type="Pfam" id="PF14306">
    <property type="entry name" value="PUA_2"/>
    <property type="match status" value="1"/>
</dbReference>
<dbReference type="Proteomes" id="UP000070376">
    <property type="component" value="Unassembled WGS sequence"/>
</dbReference>
<dbReference type="GO" id="GO:0070814">
    <property type="term" value="P:hydrogen sulfide biosynthetic process"/>
    <property type="evidence" value="ECO:0007669"/>
    <property type="project" value="UniProtKB-UniRule"/>
</dbReference>
<dbReference type="NCBIfam" id="NF003166">
    <property type="entry name" value="PRK04149.1"/>
    <property type="match status" value="1"/>
</dbReference>
<evidence type="ECO:0000259" key="9">
    <source>
        <dbReference type="Pfam" id="PF01747"/>
    </source>
</evidence>
<dbReference type="InterPro" id="IPR002650">
    <property type="entry name" value="Sulphate_adenylyltransferase"/>
</dbReference>
<dbReference type="Gene3D" id="3.10.400.10">
    <property type="entry name" value="Sulfate adenylyltransferase"/>
    <property type="match status" value="1"/>
</dbReference>
<dbReference type="InterPro" id="IPR014729">
    <property type="entry name" value="Rossmann-like_a/b/a_fold"/>
</dbReference>
<evidence type="ECO:0000256" key="5">
    <source>
        <dbReference type="ARBA" id="ARBA00022840"/>
    </source>
</evidence>
<dbReference type="CDD" id="cd00517">
    <property type="entry name" value="ATPS"/>
    <property type="match status" value="1"/>
</dbReference>
<dbReference type="InterPro" id="IPR025980">
    <property type="entry name" value="ATP-Sase_PUA-like_dom"/>
</dbReference>
<feature type="domain" description="ATP-sulfurylase PUA-like" evidence="10">
    <location>
        <begin position="16"/>
        <end position="170"/>
    </location>
</feature>
<evidence type="ECO:0000256" key="6">
    <source>
        <dbReference type="ARBA" id="ARBA00037980"/>
    </source>
</evidence>
<dbReference type="InterPro" id="IPR020792">
    <property type="entry name" value="SO4_adenylyltransferase_pro"/>
</dbReference>
<dbReference type="NCBIfam" id="TIGR00339">
    <property type="entry name" value="sopT"/>
    <property type="match status" value="1"/>
</dbReference>